<keyword evidence="2" id="KW-0732">Signal</keyword>
<accession>A0AAD5TN75</accession>
<organism evidence="3 4">
    <name type="scientific">Geranomyces variabilis</name>
    <dbReference type="NCBI Taxonomy" id="109894"/>
    <lineage>
        <taxon>Eukaryota</taxon>
        <taxon>Fungi</taxon>
        <taxon>Fungi incertae sedis</taxon>
        <taxon>Chytridiomycota</taxon>
        <taxon>Chytridiomycota incertae sedis</taxon>
        <taxon>Chytridiomycetes</taxon>
        <taxon>Spizellomycetales</taxon>
        <taxon>Powellomycetaceae</taxon>
        <taxon>Geranomyces</taxon>
    </lineage>
</organism>
<evidence type="ECO:0000313" key="4">
    <source>
        <dbReference type="Proteomes" id="UP001212152"/>
    </source>
</evidence>
<evidence type="ECO:0000313" key="3">
    <source>
        <dbReference type="EMBL" id="KAJ3176871.1"/>
    </source>
</evidence>
<evidence type="ECO:0000256" key="1">
    <source>
        <dbReference type="SAM" id="MobiDB-lite"/>
    </source>
</evidence>
<feature type="chain" id="PRO_5041935798" evidence="2">
    <location>
        <begin position="22"/>
        <end position="403"/>
    </location>
</feature>
<feature type="signal peptide" evidence="2">
    <location>
        <begin position="1"/>
        <end position="21"/>
    </location>
</feature>
<dbReference type="Proteomes" id="UP001212152">
    <property type="component" value="Unassembled WGS sequence"/>
</dbReference>
<gene>
    <name evidence="3" type="ORF">HDU87_004803</name>
</gene>
<feature type="compositionally biased region" description="Low complexity" evidence="1">
    <location>
        <begin position="91"/>
        <end position="109"/>
    </location>
</feature>
<proteinExistence type="predicted"/>
<reference evidence="3" key="1">
    <citation type="submission" date="2020-05" db="EMBL/GenBank/DDBJ databases">
        <title>Phylogenomic resolution of chytrid fungi.</title>
        <authorList>
            <person name="Stajich J.E."/>
            <person name="Amses K."/>
            <person name="Simmons R."/>
            <person name="Seto K."/>
            <person name="Myers J."/>
            <person name="Bonds A."/>
            <person name="Quandt C.A."/>
            <person name="Barry K."/>
            <person name="Liu P."/>
            <person name="Grigoriev I."/>
            <person name="Longcore J.E."/>
            <person name="James T.Y."/>
        </authorList>
    </citation>
    <scope>NUCLEOTIDE SEQUENCE</scope>
    <source>
        <strain evidence="3">JEL0379</strain>
    </source>
</reference>
<evidence type="ECO:0000256" key="2">
    <source>
        <dbReference type="SAM" id="SignalP"/>
    </source>
</evidence>
<protein>
    <submittedName>
        <fullName evidence="3">Uncharacterized protein</fullName>
    </submittedName>
</protein>
<comment type="caution">
    <text evidence="3">The sequence shown here is derived from an EMBL/GenBank/DDBJ whole genome shotgun (WGS) entry which is preliminary data.</text>
</comment>
<sequence>MKSFNLSLLLAWILAISAAYASPAGHALERRALADDIASTKNAVSRAATGLKNILNALGAVAVANPAGAPVPTKATASSEPRVTIAEASSTAAPTKANKTAAKPKATGTKARKTAGKTAGKTANGGLTLPPGVQLIDKMITVQNIPLRVRVAAPTELLVGAGGAAANSTMGLNVLLHGDGGSPFQAFPNRIPRDGLMGVAILAPPNPLNKNQPVWGGGAGGNDRPLGPAHSAAINELIQTELPKLVNFDITKVDFTGVSGGSFLLAGFFIPTFASTYKNSAFLLNCGALDPVVPIKDGAAVSSLRIHFQSSTKDFPDITQNIAQTTATLVKNSKAAGLSAADIGKLVTSDATPVGGHCQMDGKNFVSGVTLMVDNYGSVMFGTGPTPGSVPGIGNVAKGVAAA</sequence>
<dbReference type="EMBL" id="JADGJQ010000037">
    <property type="protein sequence ID" value="KAJ3176871.1"/>
    <property type="molecule type" value="Genomic_DNA"/>
</dbReference>
<dbReference type="AlphaFoldDB" id="A0AAD5TN75"/>
<name>A0AAD5TN75_9FUNG</name>
<keyword evidence="4" id="KW-1185">Reference proteome</keyword>
<feature type="region of interest" description="Disordered" evidence="1">
    <location>
        <begin position="69"/>
        <end position="123"/>
    </location>
</feature>